<dbReference type="GeneID" id="108439745"/>
<feature type="domain" description="Activating transcription factor 7-interacting protein Fn3" evidence="2">
    <location>
        <begin position="246"/>
        <end position="346"/>
    </location>
</feature>
<dbReference type="AlphaFoldDB" id="A0A3B4DTX1"/>
<protein>
    <recommendedName>
        <fullName evidence="2">Activating transcription factor 7-interacting protein Fn3 domain-containing protein</fullName>
    </recommendedName>
</protein>
<reference evidence="3" key="2">
    <citation type="submission" date="2025-08" db="UniProtKB">
        <authorList>
            <consortium name="Ensembl"/>
        </authorList>
    </citation>
    <scope>IDENTIFICATION</scope>
</reference>
<evidence type="ECO:0000256" key="1">
    <source>
        <dbReference type="SAM" id="MobiDB-lite"/>
    </source>
</evidence>
<dbReference type="GO" id="GO:0006355">
    <property type="term" value="P:regulation of DNA-templated transcription"/>
    <property type="evidence" value="ECO:0007669"/>
    <property type="project" value="TreeGrafter"/>
</dbReference>
<proteinExistence type="predicted"/>
<dbReference type="InterPro" id="IPR026085">
    <property type="entry name" value="ATF7-int"/>
</dbReference>
<keyword evidence="4" id="KW-1185">Reference proteome</keyword>
<evidence type="ECO:0000259" key="2">
    <source>
        <dbReference type="Pfam" id="PF16794"/>
    </source>
</evidence>
<organism evidence="3 4">
    <name type="scientific">Pygocentrus nattereri</name>
    <name type="common">Red-bellied piranha</name>
    <dbReference type="NCBI Taxonomy" id="42514"/>
    <lineage>
        <taxon>Eukaryota</taxon>
        <taxon>Metazoa</taxon>
        <taxon>Chordata</taxon>
        <taxon>Craniata</taxon>
        <taxon>Vertebrata</taxon>
        <taxon>Euteleostomi</taxon>
        <taxon>Actinopterygii</taxon>
        <taxon>Neopterygii</taxon>
        <taxon>Teleostei</taxon>
        <taxon>Ostariophysi</taxon>
        <taxon>Characiformes</taxon>
        <taxon>Characoidei</taxon>
        <taxon>Pygocentrus</taxon>
    </lineage>
</organism>
<evidence type="ECO:0000313" key="3">
    <source>
        <dbReference type="Ensembl" id="ENSPNAP00000026541.2"/>
    </source>
</evidence>
<feature type="compositionally biased region" description="Basic and acidic residues" evidence="1">
    <location>
        <begin position="189"/>
        <end position="214"/>
    </location>
</feature>
<feature type="region of interest" description="Disordered" evidence="1">
    <location>
        <begin position="1"/>
        <end position="29"/>
    </location>
</feature>
<reference evidence="3" key="3">
    <citation type="submission" date="2025-09" db="UniProtKB">
        <authorList>
            <consortium name="Ensembl"/>
        </authorList>
    </citation>
    <scope>IDENTIFICATION</scope>
</reference>
<dbReference type="GO" id="GO:0005667">
    <property type="term" value="C:transcription regulator complex"/>
    <property type="evidence" value="ECO:0007669"/>
    <property type="project" value="TreeGrafter"/>
</dbReference>
<dbReference type="GeneTree" id="ENSGT00530000063707"/>
<dbReference type="Proteomes" id="UP001501920">
    <property type="component" value="Chromosome 14"/>
</dbReference>
<evidence type="ECO:0000313" key="4">
    <source>
        <dbReference type="Proteomes" id="UP001501920"/>
    </source>
</evidence>
<dbReference type="InterPro" id="IPR056565">
    <property type="entry name" value="Fn3_ATF7IP"/>
</dbReference>
<dbReference type="OrthoDB" id="2434995at2759"/>
<dbReference type="Pfam" id="PF16794">
    <property type="entry name" value="fn3_4"/>
    <property type="match status" value="1"/>
</dbReference>
<dbReference type="RefSeq" id="XP_017573798.2">
    <property type="nucleotide sequence ID" value="XM_017718309.2"/>
</dbReference>
<dbReference type="GO" id="GO:0003712">
    <property type="term" value="F:transcription coregulator activity"/>
    <property type="evidence" value="ECO:0007669"/>
    <property type="project" value="TreeGrafter"/>
</dbReference>
<dbReference type="STRING" id="42514.ENSPNAP00000026541"/>
<gene>
    <name evidence="3" type="primary">ATF7IP2</name>
</gene>
<dbReference type="OMA" id="YSSEVWS"/>
<dbReference type="PANTHER" id="PTHR23210">
    <property type="entry name" value="ACTIVATING TRANSCRIPTION FACTOR 7 INTERACTING PROTEIN"/>
    <property type="match status" value="1"/>
</dbReference>
<dbReference type="Ensembl" id="ENSPNAT00000004840.2">
    <property type="protein sequence ID" value="ENSPNAP00000026541.2"/>
    <property type="gene ID" value="ENSPNAG00000011842.2"/>
</dbReference>
<accession>A0A3B4DTX1</accession>
<dbReference type="PANTHER" id="PTHR23210:SF26">
    <property type="entry name" value="ACTIVATING TRANSCRIPTION FACTOR 7-INTERACTING PROTEIN 1"/>
    <property type="match status" value="1"/>
</dbReference>
<feature type="region of interest" description="Disordered" evidence="1">
    <location>
        <begin position="171"/>
        <end position="226"/>
    </location>
</feature>
<reference evidence="3 4" key="1">
    <citation type="submission" date="2020-10" db="EMBL/GenBank/DDBJ databases">
        <title>Pygocentrus nattereri (red-bellied piranha) genome, fPygNat1, primary haplotype.</title>
        <authorList>
            <person name="Myers G."/>
            <person name="Meyer A."/>
            <person name="Karagic N."/>
            <person name="Pippel M."/>
            <person name="Winkler S."/>
            <person name="Tracey A."/>
            <person name="Wood J."/>
            <person name="Formenti G."/>
            <person name="Howe K."/>
            <person name="Fedrigo O."/>
            <person name="Jarvis E.D."/>
        </authorList>
    </citation>
    <scope>NUCLEOTIDE SEQUENCE [LARGE SCALE GENOMIC DNA]</scope>
</reference>
<dbReference type="GO" id="GO:0005634">
    <property type="term" value="C:nucleus"/>
    <property type="evidence" value="ECO:0007669"/>
    <property type="project" value="TreeGrafter"/>
</dbReference>
<name>A0A3B4DTX1_PYGNA</name>
<sequence length="352" mass="38843">MKRRRPDCEPLGSGTPPPALTRSNAEVRSMVSQEVRSAVEQTDKMMKSLMERIQEMDSEPRFDARIKKLQAHVKKVKRRGDAVFVYIRKHGISEMSQNQQRSLGSLQTLTAVSEMKNISSANGECSGDGTSTSAVIDCEGVVVRKPKDGFWQSLRSKKQIVDLTDEAEACRQNGKRHTDSPLTAQASVQKDDTKASALERPKSPCTDVEEKRSAAEAAQAGLPSKLPPFPDTPFPSQLPLAAATKNLPQKPVVKVARIDNPQGIALLWNVEEEDPHAPDMDCYYIYVTQEHSDGTFCKWKTMGIIKAMPLPMACRVTGRSVGSALHFVIIGKDIYGRYGPYSNIQTVVANKT</sequence>